<dbReference type="EMBL" id="UINC01059863">
    <property type="protein sequence ID" value="SVB83740.1"/>
    <property type="molecule type" value="Genomic_DNA"/>
</dbReference>
<organism evidence="2">
    <name type="scientific">marine metagenome</name>
    <dbReference type="NCBI Taxonomy" id="408172"/>
    <lineage>
        <taxon>unclassified sequences</taxon>
        <taxon>metagenomes</taxon>
        <taxon>ecological metagenomes</taxon>
    </lineage>
</organism>
<feature type="region of interest" description="Disordered" evidence="1">
    <location>
        <begin position="273"/>
        <end position="297"/>
    </location>
</feature>
<accession>A0A382H8Z7</accession>
<feature type="non-terminal residue" evidence="2">
    <location>
        <position position="1"/>
    </location>
</feature>
<sequence>TLKTCTDMINKHKIVLIILSSLVAVPLEGQTPRTFDMSSIYEVGALLDDTNDDGFPNDVNAALILSSQPSPAEIRAASEISLRLGFETMAMDLPIARKTDTNKIPIFIGTQSLNEHSSQNYDLNLSALKPGQGHIEILEVNNQSQVLLAANDDDGLIAAARVFAGVLPHSETLSSTKLNQINSDIQDLLTEAGVSNSTVTLNKVLTKTEQIGVYSISVEIEVHSTDISISEAAINESITLGTGTSQQPENNSLLRYSGIDLIEVNIQGGNTFRIENQEDPPKPGPIPSRPGRSAKESLDLSNIYTSDGILGDSDNDIIPDRIDAMLISGESGISLLPDLAGRIGLESTGITLPFVESSVGLVDPSSRGTLVLAGTENDLTTQLSDSGKINLSSLEAGEGLIQIVPEAFSGDHSAMVLVGADQAGTDRAIQQVAMTFPHLQERGKDRTTIENVEEDLWDVLSGHSPLGQAAIGIY</sequence>
<name>A0A382H8Z7_9ZZZZ</name>
<dbReference type="AlphaFoldDB" id="A0A382H8Z7"/>
<reference evidence="2" key="1">
    <citation type="submission" date="2018-05" db="EMBL/GenBank/DDBJ databases">
        <authorList>
            <person name="Lanie J.A."/>
            <person name="Ng W.-L."/>
            <person name="Kazmierczak K.M."/>
            <person name="Andrzejewski T.M."/>
            <person name="Davidsen T.M."/>
            <person name="Wayne K.J."/>
            <person name="Tettelin H."/>
            <person name="Glass J.I."/>
            <person name="Rusch D."/>
            <person name="Podicherti R."/>
            <person name="Tsui H.-C.T."/>
            <person name="Winkler M.E."/>
        </authorList>
    </citation>
    <scope>NUCLEOTIDE SEQUENCE</scope>
</reference>
<gene>
    <name evidence="2" type="ORF">METZ01_LOCUS236594</name>
</gene>
<evidence type="ECO:0000256" key="1">
    <source>
        <dbReference type="SAM" id="MobiDB-lite"/>
    </source>
</evidence>
<proteinExistence type="predicted"/>
<evidence type="ECO:0000313" key="2">
    <source>
        <dbReference type="EMBL" id="SVB83740.1"/>
    </source>
</evidence>
<protein>
    <recommendedName>
        <fullName evidence="3">S-layer protein C-terminal domain-containing protein</fullName>
    </recommendedName>
</protein>
<feature type="non-terminal residue" evidence="2">
    <location>
        <position position="474"/>
    </location>
</feature>
<evidence type="ECO:0008006" key="3">
    <source>
        <dbReference type="Google" id="ProtNLM"/>
    </source>
</evidence>